<accession>A0A1I8F524</accession>
<dbReference type="GO" id="GO:0033897">
    <property type="term" value="F:ribonuclease T2 activity"/>
    <property type="evidence" value="ECO:0007669"/>
    <property type="project" value="InterPro"/>
</dbReference>
<feature type="region of interest" description="Disordered" evidence="1">
    <location>
        <begin position="1"/>
        <end position="70"/>
    </location>
</feature>
<name>A0A1I8F524_9PLAT</name>
<dbReference type="InterPro" id="IPR036430">
    <property type="entry name" value="RNase_T2-like_sf"/>
</dbReference>
<reference evidence="3" key="1">
    <citation type="submission" date="2016-11" db="UniProtKB">
        <authorList>
            <consortium name="WormBaseParasite"/>
        </authorList>
    </citation>
    <scope>IDENTIFICATION</scope>
</reference>
<feature type="compositionally biased region" description="Pro residues" evidence="1">
    <location>
        <begin position="11"/>
        <end position="21"/>
    </location>
</feature>
<protein>
    <submittedName>
        <fullName evidence="3">cDNA</fullName>
    </submittedName>
</protein>
<sequence length="272" mass="29530">MEWVVMWAPPRSSPQGPPPPPRDNEWLQEGATTAKRRQGSSCSGSAQDRPEWGSSGPLQHPKWGDERSDCSQLPQAELGRVRQRDALRCSGVGRRPGSCRSRLSRPGQLPRPHGPPGPALLCLVASPGTMGQLRALGGRLRGVVNPSLHCLITLASLCCLGAAETSRSLTSSCSPESGAFSFCSVTSCKHKELLQKRFNIHGLWAESKDSPSKPPMFCNSLRSTNPELGASKIRSALQSAFGFKPMVPLRQDEWPDISVRAAPVLRQRPEPE</sequence>
<dbReference type="SUPFAM" id="SSF55895">
    <property type="entry name" value="Ribonuclease Rh-like"/>
    <property type="match status" value="1"/>
</dbReference>
<evidence type="ECO:0000256" key="1">
    <source>
        <dbReference type="SAM" id="MobiDB-lite"/>
    </source>
</evidence>
<dbReference type="GO" id="GO:0003723">
    <property type="term" value="F:RNA binding"/>
    <property type="evidence" value="ECO:0007669"/>
    <property type="project" value="InterPro"/>
</dbReference>
<dbReference type="Proteomes" id="UP000095280">
    <property type="component" value="Unplaced"/>
</dbReference>
<feature type="region of interest" description="Disordered" evidence="1">
    <location>
        <begin position="92"/>
        <end position="115"/>
    </location>
</feature>
<proteinExistence type="predicted"/>
<evidence type="ECO:0000313" key="2">
    <source>
        <dbReference type="Proteomes" id="UP000095280"/>
    </source>
</evidence>
<dbReference type="AlphaFoldDB" id="A0A1I8F524"/>
<dbReference type="WBParaSite" id="maker-unitig_20211-snap-gene-0.2-mRNA-1">
    <property type="protein sequence ID" value="maker-unitig_20211-snap-gene-0.2-mRNA-1"/>
    <property type="gene ID" value="maker-unitig_20211-snap-gene-0.2"/>
</dbReference>
<keyword evidence="2" id="KW-1185">Reference proteome</keyword>
<dbReference type="Gene3D" id="3.90.730.10">
    <property type="entry name" value="Ribonuclease T2-like"/>
    <property type="match status" value="1"/>
</dbReference>
<organism evidence="2 3">
    <name type="scientific">Macrostomum lignano</name>
    <dbReference type="NCBI Taxonomy" id="282301"/>
    <lineage>
        <taxon>Eukaryota</taxon>
        <taxon>Metazoa</taxon>
        <taxon>Spiralia</taxon>
        <taxon>Lophotrochozoa</taxon>
        <taxon>Platyhelminthes</taxon>
        <taxon>Rhabditophora</taxon>
        <taxon>Macrostomorpha</taxon>
        <taxon>Macrostomida</taxon>
        <taxon>Macrostomidae</taxon>
        <taxon>Macrostomum</taxon>
    </lineage>
</organism>
<evidence type="ECO:0000313" key="3">
    <source>
        <dbReference type="WBParaSite" id="maker-unitig_20211-snap-gene-0.2-mRNA-1"/>
    </source>
</evidence>